<protein>
    <recommendedName>
        <fullName evidence="1">Protein ApaG</fullName>
    </recommendedName>
</protein>
<name>T1CDR0_9ZZZZ</name>
<dbReference type="InterPro" id="IPR007474">
    <property type="entry name" value="ApaG_domain"/>
</dbReference>
<evidence type="ECO:0000313" key="3">
    <source>
        <dbReference type="EMBL" id="EQD60704.1"/>
    </source>
</evidence>
<dbReference type="AlphaFoldDB" id="T1CDR0"/>
<accession>T1CDR0</accession>
<dbReference type="EMBL" id="AUZY01004592">
    <property type="protein sequence ID" value="EQD62523.1"/>
    <property type="molecule type" value="Genomic_DNA"/>
</dbReference>
<comment type="caution">
    <text evidence="5">The sequence shown here is derived from an EMBL/GenBank/DDBJ whole genome shotgun (WGS) entry which is preliminary data.</text>
</comment>
<dbReference type="GO" id="GO:0070987">
    <property type="term" value="P:error-free translesion synthesis"/>
    <property type="evidence" value="ECO:0007669"/>
    <property type="project" value="TreeGrafter"/>
</dbReference>
<evidence type="ECO:0000313" key="5">
    <source>
        <dbReference type="EMBL" id="EQD80582.1"/>
    </source>
</evidence>
<dbReference type="EMBL" id="AUZX01000566">
    <property type="protein sequence ID" value="EQD80582.1"/>
    <property type="molecule type" value="Genomic_DNA"/>
</dbReference>
<dbReference type="PANTHER" id="PTHR14289:SF16">
    <property type="entry name" value="POLYMERASE DELTA-INTERACTING PROTEIN 2"/>
    <property type="match status" value="1"/>
</dbReference>
<organism evidence="5">
    <name type="scientific">mine drainage metagenome</name>
    <dbReference type="NCBI Taxonomy" id="410659"/>
    <lineage>
        <taxon>unclassified sequences</taxon>
        <taxon>metagenomes</taxon>
        <taxon>ecological metagenomes</taxon>
    </lineage>
</organism>
<dbReference type="HAMAP" id="MF_00791">
    <property type="entry name" value="ApaG"/>
    <property type="match status" value="1"/>
</dbReference>
<proteinExistence type="inferred from homology"/>
<evidence type="ECO:0000259" key="2">
    <source>
        <dbReference type="PROSITE" id="PS51087"/>
    </source>
</evidence>
<dbReference type="SUPFAM" id="SSF110069">
    <property type="entry name" value="ApaG-like"/>
    <property type="match status" value="1"/>
</dbReference>
<dbReference type="InterPro" id="IPR036767">
    <property type="entry name" value="ApaG_sf"/>
</dbReference>
<dbReference type="Pfam" id="PF04379">
    <property type="entry name" value="DUF525"/>
    <property type="match status" value="1"/>
</dbReference>
<dbReference type="InterPro" id="IPR023065">
    <property type="entry name" value="Uncharacterised_ApaG"/>
</dbReference>
<sequence>MPLPAALAHNPRMSDLNAYRVAVQVRSRYLPEQSEPDAQRYAFAYTVRLHNAGGVAARLLSRHWLITDAEGRTEEVRGDGVVGVQPLLQPGEQYEYTSGAVLKTSLGTMQGSYLMQAVDGTRFAADIPAFVLSTPRILH</sequence>
<reference evidence="5" key="2">
    <citation type="journal article" date="2014" name="ISME J.">
        <title>Microbial stratification in low pH oxic and suboxic macroscopic growths along an acid mine drainage.</title>
        <authorList>
            <person name="Mendez-Garcia C."/>
            <person name="Mesa V."/>
            <person name="Sprenger R.R."/>
            <person name="Richter M."/>
            <person name="Diez M.S."/>
            <person name="Solano J."/>
            <person name="Bargiela R."/>
            <person name="Golyshina O.V."/>
            <person name="Manteca A."/>
            <person name="Ramos J.L."/>
            <person name="Gallego J.R."/>
            <person name="Llorente I."/>
            <person name="Martins Dos Santos V.A."/>
            <person name="Jensen O.N."/>
            <person name="Pelaez A.I."/>
            <person name="Sanchez J."/>
            <person name="Ferrer M."/>
        </authorList>
    </citation>
    <scope>NUCLEOTIDE SEQUENCE</scope>
</reference>
<gene>
    <name evidence="5" type="ORF">B1A_00744</name>
    <name evidence="4" type="ORF">B1B_07213</name>
    <name evidence="3" type="ORF">B2A_03545</name>
</gene>
<reference evidence="5" key="1">
    <citation type="submission" date="2013-08" db="EMBL/GenBank/DDBJ databases">
        <authorList>
            <person name="Mendez C."/>
            <person name="Richter M."/>
            <person name="Ferrer M."/>
            <person name="Sanchez J."/>
        </authorList>
    </citation>
    <scope>NUCLEOTIDE SEQUENCE</scope>
</reference>
<evidence type="ECO:0000256" key="1">
    <source>
        <dbReference type="ARBA" id="ARBA00017693"/>
    </source>
</evidence>
<feature type="domain" description="ApaG" evidence="2">
    <location>
        <begin position="15"/>
        <end position="139"/>
    </location>
</feature>
<dbReference type="PROSITE" id="PS51087">
    <property type="entry name" value="APAG"/>
    <property type="match status" value="1"/>
</dbReference>
<dbReference type="EMBL" id="AUZZ01002376">
    <property type="protein sequence ID" value="EQD60704.1"/>
    <property type="molecule type" value="Genomic_DNA"/>
</dbReference>
<dbReference type="Gene3D" id="2.60.40.1470">
    <property type="entry name" value="ApaG domain"/>
    <property type="match status" value="1"/>
</dbReference>
<evidence type="ECO:0000313" key="4">
    <source>
        <dbReference type="EMBL" id="EQD62523.1"/>
    </source>
</evidence>
<dbReference type="NCBIfam" id="NF003967">
    <property type="entry name" value="PRK05461.1"/>
    <property type="match status" value="1"/>
</dbReference>
<dbReference type="PANTHER" id="PTHR14289">
    <property type="entry name" value="F-BOX ONLY PROTEIN 3"/>
    <property type="match status" value="1"/>
</dbReference>